<dbReference type="InterPro" id="IPR029057">
    <property type="entry name" value="PRTase-like"/>
</dbReference>
<proteinExistence type="predicted"/>
<keyword evidence="2" id="KW-1185">Reference proteome</keyword>
<comment type="caution">
    <text evidence="1">The sequence shown here is derived from an EMBL/GenBank/DDBJ whole genome shotgun (WGS) entry which is preliminary data.</text>
</comment>
<dbReference type="EMBL" id="JAPJDZ010000082">
    <property type="protein sequence ID" value="MDP5137984.1"/>
    <property type="molecule type" value="Genomic_DNA"/>
</dbReference>
<name>A0ABT9I3N5_9GAMM</name>
<reference evidence="1 2" key="1">
    <citation type="submission" date="2022-11" db="EMBL/GenBank/DDBJ databases">
        <title>Viruses from the air-sea interface of a natural surface slick.</title>
        <authorList>
            <person name="Rahlff J."/>
            <person name="Holmfeldt K."/>
        </authorList>
    </citation>
    <scope>NUCLEOTIDE SEQUENCE [LARGE SCALE GENOMIC DNA]</scope>
    <source>
        <strain evidence="1 2">SMS4</strain>
    </source>
</reference>
<accession>A0ABT9I3N5</accession>
<dbReference type="RefSeq" id="WP_305977175.1">
    <property type="nucleotide sequence ID" value="NZ_JAPJDZ010000082.1"/>
</dbReference>
<dbReference type="Proteomes" id="UP001231109">
    <property type="component" value="Unassembled WGS sequence"/>
</dbReference>
<evidence type="ECO:0000313" key="1">
    <source>
        <dbReference type="EMBL" id="MDP5137984.1"/>
    </source>
</evidence>
<organism evidence="1 2">
    <name type="scientific">Rheinheimera baltica</name>
    <dbReference type="NCBI Taxonomy" id="67576"/>
    <lineage>
        <taxon>Bacteria</taxon>
        <taxon>Pseudomonadati</taxon>
        <taxon>Pseudomonadota</taxon>
        <taxon>Gammaproteobacteria</taxon>
        <taxon>Chromatiales</taxon>
        <taxon>Chromatiaceae</taxon>
        <taxon>Rheinheimera</taxon>
    </lineage>
</organism>
<evidence type="ECO:0000313" key="2">
    <source>
        <dbReference type="Proteomes" id="UP001231109"/>
    </source>
</evidence>
<gene>
    <name evidence="1" type="ORF">ORJ04_18705</name>
</gene>
<sequence>MPIDSIYFNFDLTLKFTKLLPSAGAASVDVAVTHALFAGDALALIIAAGVNRVWSTDCIAHASNAISMVPLLAQALKPLLV</sequence>
<dbReference type="SUPFAM" id="SSF53271">
    <property type="entry name" value="PRTase-like"/>
    <property type="match status" value="1"/>
</dbReference>
<dbReference type="Gene3D" id="3.40.50.2020">
    <property type="match status" value="2"/>
</dbReference>
<protein>
    <submittedName>
        <fullName evidence="1">Uncharacterized protein</fullName>
    </submittedName>
</protein>